<keyword evidence="2" id="KW-1185">Reference proteome</keyword>
<proteinExistence type="predicted"/>
<comment type="caution">
    <text evidence="1">The sequence shown here is derived from an EMBL/GenBank/DDBJ whole genome shotgun (WGS) entry which is preliminary data.</text>
</comment>
<name>A0AAE0XR43_9GAST</name>
<evidence type="ECO:0000313" key="2">
    <source>
        <dbReference type="Proteomes" id="UP001283361"/>
    </source>
</evidence>
<dbReference type="AlphaFoldDB" id="A0AAE0XR43"/>
<dbReference type="EMBL" id="JAWDGP010007804">
    <property type="protein sequence ID" value="KAK3704197.1"/>
    <property type="molecule type" value="Genomic_DNA"/>
</dbReference>
<protein>
    <submittedName>
        <fullName evidence="1">Uncharacterized protein</fullName>
    </submittedName>
</protein>
<dbReference type="Proteomes" id="UP001283361">
    <property type="component" value="Unassembled WGS sequence"/>
</dbReference>
<evidence type="ECO:0000313" key="1">
    <source>
        <dbReference type="EMBL" id="KAK3704197.1"/>
    </source>
</evidence>
<reference evidence="1" key="1">
    <citation type="journal article" date="2023" name="G3 (Bethesda)">
        <title>A reference genome for the long-term kleptoplast-retaining sea slug Elysia crispata morphotype clarki.</title>
        <authorList>
            <person name="Eastman K.E."/>
            <person name="Pendleton A.L."/>
            <person name="Shaikh M.A."/>
            <person name="Suttiyut T."/>
            <person name="Ogas R."/>
            <person name="Tomko P."/>
            <person name="Gavelis G."/>
            <person name="Widhalm J.R."/>
            <person name="Wisecaver J.H."/>
        </authorList>
    </citation>
    <scope>NUCLEOTIDE SEQUENCE</scope>
    <source>
        <strain evidence="1">ECLA1</strain>
    </source>
</reference>
<organism evidence="1 2">
    <name type="scientific">Elysia crispata</name>
    <name type="common">lettuce slug</name>
    <dbReference type="NCBI Taxonomy" id="231223"/>
    <lineage>
        <taxon>Eukaryota</taxon>
        <taxon>Metazoa</taxon>
        <taxon>Spiralia</taxon>
        <taxon>Lophotrochozoa</taxon>
        <taxon>Mollusca</taxon>
        <taxon>Gastropoda</taxon>
        <taxon>Heterobranchia</taxon>
        <taxon>Euthyneura</taxon>
        <taxon>Panpulmonata</taxon>
        <taxon>Sacoglossa</taxon>
        <taxon>Placobranchoidea</taxon>
        <taxon>Plakobranchidae</taxon>
        <taxon>Elysia</taxon>
    </lineage>
</organism>
<gene>
    <name evidence="1" type="ORF">RRG08_066828</name>
</gene>
<accession>A0AAE0XR43</accession>
<sequence length="185" mass="19828">MNSNQPIEIINSFMPPVILSAAELIDTMSTETVSNFGSREREKPTNMGECDVTQQIPTSFQACNYIEGLESSGSVDQTMGNYCLAWWSVLPAGQCPAVSAQSGIIIHGGNLDKELNYSRLGLQHLVTFNLLVLINPEDHKRPACNQGVCYYGNLGAGSRGQGAVSSRAGSHLTMQLSCTPVESSG</sequence>